<dbReference type="Proteomes" id="UP000252582">
    <property type="component" value="Unassembled WGS sequence"/>
</dbReference>
<organism evidence="1 2">
    <name type="scientific">Ciceribacter lividus</name>
    <dbReference type="NCBI Taxonomy" id="1197950"/>
    <lineage>
        <taxon>Bacteria</taxon>
        <taxon>Pseudomonadati</taxon>
        <taxon>Pseudomonadota</taxon>
        <taxon>Alphaproteobacteria</taxon>
        <taxon>Hyphomicrobiales</taxon>
        <taxon>Rhizobiaceae</taxon>
        <taxon>Ciceribacter</taxon>
    </lineage>
</organism>
<evidence type="ECO:0000313" key="2">
    <source>
        <dbReference type="Proteomes" id="UP000252582"/>
    </source>
</evidence>
<comment type="caution">
    <text evidence="1">The sequence shown here is derived from an EMBL/GenBank/DDBJ whole genome shotgun (WGS) entry which is preliminary data.</text>
</comment>
<name>A0A6I7HLB3_9HYPH</name>
<keyword evidence="2" id="KW-1185">Reference proteome</keyword>
<gene>
    <name evidence="1" type="ORF">DFR48_10753</name>
</gene>
<accession>A0A6I7HLB3</accession>
<reference evidence="1 2" key="1">
    <citation type="submission" date="2018-07" db="EMBL/GenBank/DDBJ databases">
        <title>Genomic Encyclopedia of Type Strains, Phase IV (KMG-IV): sequencing the most valuable type-strain genomes for metagenomic binning, comparative biology and taxonomic classification.</title>
        <authorList>
            <person name="Goeker M."/>
        </authorList>
    </citation>
    <scope>NUCLEOTIDE SEQUENCE [LARGE SCALE GENOMIC DNA]</scope>
    <source>
        <strain evidence="1 2">DSM 25528</strain>
    </source>
</reference>
<sequence length="118" mass="13266">MPRSPIYFMLVRLDDGDLASLTVIREPTQFFAQLRSYGFTEHASASSPALTEMQTGAFLDTVASVFSIFRDRPFAYIIADGMSRADWLAAMEEKAHDPRFGLMERDGEISYCMTVPVN</sequence>
<evidence type="ECO:0000313" key="1">
    <source>
        <dbReference type="EMBL" id="RCW23184.1"/>
    </source>
</evidence>
<dbReference type="AlphaFoldDB" id="A0A6I7HLB3"/>
<proteinExistence type="predicted"/>
<dbReference type="EMBL" id="QPIX01000007">
    <property type="protein sequence ID" value="RCW23184.1"/>
    <property type="molecule type" value="Genomic_DNA"/>
</dbReference>
<protein>
    <submittedName>
        <fullName evidence="1">Uncharacterized protein</fullName>
    </submittedName>
</protein>